<evidence type="ECO:0000256" key="1">
    <source>
        <dbReference type="ARBA" id="ARBA00004123"/>
    </source>
</evidence>
<feature type="domain" description="ZF-HD dimerization-type" evidence="11">
    <location>
        <begin position="105"/>
        <end position="154"/>
    </location>
</feature>
<organism evidence="12 13">
    <name type="scientific">Nicotiana tabacum</name>
    <name type="common">Common tobacco</name>
    <dbReference type="NCBI Taxonomy" id="4097"/>
    <lineage>
        <taxon>Eukaryota</taxon>
        <taxon>Viridiplantae</taxon>
        <taxon>Streptophyta</taxon>
        <taxon>Embryophyta</taxon>
        <taxon>Tracheophyta</taxon>
        <taxon>Spermatophyta</taxon>
        <taxon>Magnoliopsida</taxon>
        <taxon>eudicotyledons</taxon>
        <taxon>Gunneridae</taxon>
        <taxon>Pentapetalae</taxon>
        <taxon>asterids</taxon>
        <taxon>lamiids</taxon>
        <taxon>Solanales</taxon>
        <taxon>Solanaceae</taxon>
        <taxon>Nicotianoideae</taxon>
        <taxon>Nicotianeae</taxon>
        <taxon>Nicotiana</taxon>
    </lineage>
</organism>
<comment type="subcellular location">
    <subcellularLocation>
        <location evidence="1">Nucleus</location>
    </subcellularLocation>
</comment>
<keyword evidence="2" id="KW-0479">Metal-binding</keyword>
<dbReference type="RefSeq" id="XP_016451406.1">
    <property type="nucleotide sequence ID" value="XM_016595920.1"/>
</dbReference>
<keyword evidence="6" id="KW-0238">DNA-binding</keyword>
<dbReference type="FunFam" id="1.10.10.60:FF:000257">
    <property type="entry name" value="Zinc-finger homeodomain protein 2"/>
    <property type="match status" value="1"/>
</dbReference>
<accession>A0A1S3YGM0</accession>
<sequence length="311" mass="34795">MEHTGQDKDMGMPNSIGFNSSHLNQQESTPFAAAKLPTAPIVSSLPDRTRNEQISHGNTIFSPNQTLDHQHNLTQNSDPDPTVIAVQLRQQSTTSASDKNSSVRYKECLKNHAASMGGHVLDGCGEFMPSGEEGTPEYLKCAACDCHRNFHRKETEDESQTAGVHRNNSNSHRIHAQIPPSLPAPPQQQHYHKYTHGYSRGPMPPVMMNFGGNSGVPAESSSEDLNMFNSNAGGQGVIQPCTFSASKKRFRTKFTQQQKEKMQEFAEKLGWRIQKQDEQEVQQFCNEVGVKRQVFKVFMHNCKQAIKRKQT</sequence>
<evidence type="ECO:0000256" key="7">
    <source>
        <dbReference type="ARBA" id="ARBA00023155"/>
    </source>
</evidence>
<keyword evidence="5" id="KW-0805">Transcription regulation</keyword>
<name>A0A1S3YGM0_TOBAC</name>
<proteinExistence type="predicted"/>
<dbReference type="GO" id="GO:0003700">
    <property type="term" value="F:DNA-binding transcription factor activity"/>
    <property type="evidence" value="ECO:0000318"/>
    <property type="project" value="GO_Central"/>
</dbReference>
<dbReference type="InterPro" id="IPR006456">
    <property type="entry name" value="ZF_HD_homeobox_Cys/His_dimer"/>
</dbReference>
<feature type="compositionally biased region" description="Basic and acidic residues" evidence="10">
    <location>
        <begin position="1"/>
        <end position="10"/>
    </location>
</feature>
<dbReference type="OrthoDB" id="1910053at2759"/>
<dbReference type="GO" id="GO:0006355">
    <property type="term" value="P:regulation of DNA-templated transcription"/>
    <property type="evidence" value="ECO:0000318"/>
    <property type="project" value="GO_Central"/>
</dbReference>
<dbReference type="AlphaFoldDB" id="A0A1S3YGM0"/>
<evidence type="ECO:0000256" key="9">
    <source>
        <dbReference type="ARBA" id="ARBA00023242"/>
    </source>
</evidence>
<gene>
    <name evidence="13" type="primary">LOC107776098</name>
</gene>
<dbReference type="InterPro" id="IPR006455">
    <property type="entry name" value="Homeodomain_ZF_HD"/>
</dbReference>
<dbReference type="KEGG" id="nta:107776098"/>
<dbReference type="GeneID" id="107776098"/>
<keyword evidence="4" id="KW-0862">Zinc</keyword>
<evidence type="ECO:0000256" key="2">
    <source>
        <dbReference type="ARBA" id="ARBA00022723"/>
    </source>
</evidence>
<evidence type="ECO:0000313" key="13">
    <source>
        <dbReference type="RefSeq" id="XP_016451406.1"/>
    </source>
</evidence>
<dbReference type="PANTHER" id="PTHR31948">
    <property type="entry name" value="ZINC-FINGER HOMEODOMAIN PROTEIN 2"/>
    <property type="match status" value="1"/>
</dbReference>
<keyword evidence="8" id="KW-0804">Transcription</keyword>
<evidence type="ECO:0000256" key="3">
    <source>
        <dbReference type="ARBA" id="ARBA00022771"/>
    </source>
</evidence>
<dbReference type="InterPro" id="IPR009057">
    <property type="entry name" value="Homeodomain-like_sf"/>
</dbReference>
<feature type="compositionally biased region" description="Polar residues" evidence="10">
    <location>
        <begin position="16"/>
        <end position="29"/>
    </location>
</feature>
<evidence type="ECO:0000256" key="5">
    <source>
        <dbReference type="ARBA" id="ARBA00023015"/>
    </source>
</evidence>
<dbReference type="PANTHER" id="PTHR31948:SF119">
    <property type="entry name" value="ZINC-FINGER HOMEODOMAIN PROTEIN 6-LIKE"/>
    <property type="match status" value="1"/>
</dbReference>
<dbReference type="STRING" id="4097.A0A1S3YGM0"/>
<dbReference type="SUPFAM" id="SSF46689">
    <property type="entry name" value="Homeodomain-like"/>
    <property type="match status" value="1"/>
</dbReference>
<dbReference type="SMR" id="A0A1S3YGM0"/>
<dbReference type="PROSITE" id="PS51523">
    <property type="entry name" value="ZF_HD_DIMER"/>
    <property type="match status" value="1"/>
</dbReference>
<dbReference type="PaxDb" id="4097-A0A1S3YGM0"/>
<reference evidence="13" key="2">
    <citation type="submission" date="2025-08" db="UniProtKB">
        <authorList>
            <consortium name="RefSeq"/>
        </authorList>
    </citation>
    <scope>IDENTIFICATION</scope>
    <source>
        <tissue evidence="13">Leaf</tissue>
    </source>
</reference>
<dbReference type="GO" id="GO:0000976">
    <property type="term" value="F:transcription cis-regulatory region binding"/>
    <property type="evidence" value="ECO:0000318"/>
    <property type="project" value="GO_Central"/>
</dbReference>
<dbReference type="GO" id="GO:0005634">
    <property type="term" value="C:nucleus"/>
    <property type="evidence" value="ECO:0000318"/>
    <property type="project" value="GO_Central"/>
</dbReference>
<dbReference type="OMA" id="KIGWRMT"/>
<keyword evidence="3" id="KW-0863">Zinc-finger</keyword>
<evidence type="ECO:0000256" key="6">
    <source>
        <dbReference type="ARBA" id="ARBA00023125"/>
    </source>
</evidence>
<dbReference type="RefSeq" id="XP_016451406.1">
    <property type="nucleotide sequence ID" value="XM_016595920.2"/>
</dbReference>
<dbReference type="NCBIfam" id="TIGR01565">
    <property type="entry name" value="homeo_ZF_HD"/>
    <property type="match status" value="1"/>
</dbReference>
<evidence type="ECO:0000256" key="4">
    <source>
        <dbReference type="ARBA" id="ARBA00022833"/>
    </source>
</evidence>
<dbReference type="GO" id="GO:0008270">
    <property type="term" value="F:zinc ion binding"/>
    <property type="evidence" value="ECO:0007669"/>
    <property type="project" value="UniProtKB-KW"/>
</dbReference>
<keyword evidence="12" id="KW-1185">Reference proteome</keyword>
<evidence type="ECO:0000313" key="12">
    <source>
        <dbReference type="Proteomes" id="UP000790787"/>
    </source>
</evidence>
<feature type="region of interest" description="Disordered" evidence="10">
    <location>
        <begin position="54"/>
        <end position="77"/>
    </location>
</feature>
<dbReference type="NCBIfam" id="TIGR01566">
    <property type="entry name" value="ZF_HD_prot_N"/>
    <property type="match status" value="1"/>
</dbReference>
<keyword evidence="9" id="KW-0539">Nucleus</keyword>
<dbReference type="Proteomes" id="UP000790787">
    <property type="component" value="Chromosome 17"/>
</dbReference>
<evidence type="ECO:0000259" key="11">
    <source>
        <dbReference type="PROSITE" id="PS51523"/>
    </source>
</evidence>
<reference evidence="12" key="1">
    <citation type="journal article" date="2014" name="Nat. Commun.">
        <title>The tobacco genome sequence and its comparison with those of tomato and potato.</title>
        <authorList>
            <person name="Sierro N."/>
            <person name="Battey J.N."/>
            <person name="Ouadi S."/>
            <person name="Bakaher N."/>
            <person name="Bovet L."/>
            <person name="Willig A."/>
            <person name="Goepfert S."/>
            <person name="Peitsch M.C."/>
            <person name="Ivanov N.V."/>
        </authorList>
    </citation>
    <scope>NUCLEOTIDE SEQUENCE [LARGE SCALE GENOMIC DNA]</scope>
</reference>
<keyword evidence="7" id="KW-0371">Homeobox</keyword>
<evidence type="ECO:0000256" key="8">
    <source>
        <dbReference type="ARBA" id="ARBA00023163"/>
    </source>
</evidence>
<evidence type="ECO:0000256" key="10">
    <source>
        <dbReference type="SAM" id="MobiDB-lite"/>
    </source>
</evidence>
<dbReference type="Gene3D" id="1.10.10.60">
    <property type="entry name" value="Homeodomain-like"/>
    <property type="match status" value="1"/>
</dbReference>
<dbReference type="Pfam" id="PF04770">
    <property type="entry name" value="ZF-HD_dimer"/>
    <property type="match status" value="1"/>
</dbReference>
<feature type="region of interest" description="Disordered" evidence="10">
    <location>
        <begin position="1"/>
        <end position="35"/>
    </location>
</feature>
<protein>
    <submittedName>
        <fullName evidence="13">Zinc-finger homeodomain protein 6-like</fullName>
    </submittedName>
</protein>